<dbReference type="EMBL" id="CP001715">
    <property type="protein sequence ID" value="ACV37614.1"/>
    <property type="molecule type" value="Genomic_DNA"/>
</dbReference>
<organism evidence="3">
    <name type="scientific">Accumulibacter regalis</name>
    <dbReference type="NCBI Taxonomy" id="522306"/>
    <lineage>
        <taxon>Bacteria</taxon>
        <taxon>Pseudomonadati</taxon>
        <taxon>Pseudomonadota</taxon>
        <taxon>Betaproteobacteria</taxon>
        <taxon>Candidatus Accumulibacter</taxon>
    </lineage>
</organism>
<dbReference type="eggNOG" id="COG0760">
    <property type="taxonomic scope" value="Bacteria"/>
</dbReference>
<reference evidence="3" key="1">
    <citation type="submission" date="2009-08" db="EMBL/GenBank/DDBJ databases">
        <authorList>
            <consortium name="US DOE Joint Genome Institute"/>
            <person name="Lucas S."/>
            <person name="Copeland A."/>
            <person name="Lapidus A."/>
            <person name="Glavina del Rio T."/>
            <person name="Dalin E."/>
            <person name="Tice H."/>
            <person name="Bruce D."/>
            <person name="Barry K."/>
            <person name="Pitluck S."/>
            <person name="Lowry S."/>
            <person name="Larimer F."/>
            <person name="Land M."/>
            <person name="Hauser L."/>
            <person name="Kyrpides N."/>
            <person name="Ivanova N."/>
            <person name="McMahon K.D."/>
            <person name="Hugenholtz P."/>
        </authorList>
    </citation>
    <scope>NUCLEOTIDE SEQUENCE</scope>
    <source>
        <strain evidence="3">UW-1</strain>
    </source>
</reference>
<dbReference type="OrthoDB" id="9801083at2"/>
<evidence type="ECO:0000256" key="2">
    <source>
        <dbReference type="ARBA" id="ARBA00023231"/>
    </source>
</evidence>
<dbReference type="InterPro" id="IPR007415">
    <property type="entry name" value="Nitrogenase_MoFe_mat_NifZ"/>
</dbReference>
<dbReference type="HOGENOM" id="CLU_127611_0_0_4"/>
<dbReference type="AlphaFoldDB" id="C7RRA3"/>
<comment type="similarity">
    <text evidence="1">Belongs to the NifZ family.</text>
</comment>
<accession>C7RRA3</accession>
<keyword evidence="2" id="KW-0535">Nitrogen fixation</keyword>
<protein>
    <submittedName>
        <fullName evidence="3">NifZ family protein</fullName>
    </submittedName>
</protein>
<sequence length="152" mass="17101">MPRWDYGDAVRVTRNVRNDGTFPGVPTGDLLVRRGRIGHVRDVGTFLQDQIIYSVHFLTEGRLVGCREDELVGVDEAWIESRFEVRQRVRALRPLAVAGEVRVPAGSRGEVLNLEKSETQGVVYQTHFDCFAGMPLWVPEAALGEWRRPGDA</sequence>
<proteinExistence type="inferred from homology"/>
<gene>
    <name evidence="3" type="ordered locus">CAP2UW1_4378</name>
</gene>
<evidence type="ECO:0000313" key="3">
    <source>
        <dbReference type="EMBL" id="ACV37614.1"/>
    </source>
</evidence>
<name>C7RRA3_ACCRE</name>
<evidence type="ECO:0000256" key="1">
    <source>
        <dbReference type="ARBA" id="ARBA00008027"/>
    </source>
</evidence>
<reference evidence="3" key="2">
    <citation type="submission" date="2009-09" db="EMBL/GenBank/DDBJ databases">
        <title>Complete sequence of chromosome of Candidatus Accumulibacter phosphatis clade IIA str. UW-1.</title>
        <authorList>
            <consortium name="US DOE Joint Genome Institute"/>
            <person name="Martin H.G."/>
            <person name="Ivanova N."/>
            <person name="Kunin V."/>
            <person name="Warnecke F."/>
            <person name="Barry K."/>
            <person name="He S."/>
            <person name="Salamov A."/>
            <person name="Szeto E."/>
            <person name="Dalin E."/>
            <person name="Pangilinan J.L."/>
            <person name="Lapidus A."/>
            <person name="Lowry S."/>
            <person name="Kyrpides N.C."/>
            <person name="McMahon K.D."/>
            <person name="Hugenholtz P."/>
        </authorList>
    </citation>
    <scope>NUCLEOTIDE SEQUENCE [LARGE SCALE GENOMIC DNA]</scope>
    <source>
        <strain evidence="3">UW-1</strain>
    </source>
</reference>
<dbReference type="GO" id="GO:0009399">
    <property type="term" value="P:nitrogen fixation"/>
    <property type="evidence" value="ECO:0007669"/>
    <property type="project" value="InterPro"/>
</dbReference>
<dbReference type="KEGG" id="app:CAP2UW1_4378"/>
<dbReference type="STRING" id="522306.CAP2UW1_4378"/>
<dbReference type="Pfam" id="PF04319">
    <property type="entry name" value="NifZ"/>
    <property type="match status" value="1"/>
</dbReference>